<feature type="region of interest" description="Disordered" evidence="8">
    <location>
        <begin position="1122"/>
        <end position="1184"/>
    </location>
</feature>
<comment type="subcellular location">
    <subcellularLocation>
        <location evidence="1">Nucleus</location>
    </subcellularLocation>
</comment>
<feature type="compositionally biased region" description="Low complexity" evidence="8">
    <location>
        <begin position="83"/>
        <end position="95"/>
    </location>
</feature>
<dbReference type="Pfam" id="PF07544">
    <property type="entry name" value="Med9"/>
    <property type="match status" value="1"/>
</dbReference>
<sequence length="1420" mass="154620">MSGNVELQPLGSGGAGSSSNNNNSGGLANFSGGTSLRKRFSKSGDGPNGASRVENLRRLGASSSGNSSSVYGGTVPLGGGGSSQNNAGQNGAATAGPGAFGSSRLVSPLGRQAMESAFVLRNDGLQQLPLLESSLKNQQNASIDVRAKLEEYQDAVEILRGRSGGSASTRRTSWAFMSLIMVILPVLVIVVIYLFTRDNTSETSVSVREICNTEDLEVCLEGLVAQLRDDSTAALRSPIHYLFTFGAIAITFLLYGCLYKRRRLVRQRLLASLPNNSIDLWTGHRKGSRRPYQTTPFNSEMYICIFECLQRAVLARNIQLIVAENEVMQGNTPSQDLNWGYVDSAGVGRKGMGKLSRVNFKRYTAKSYEFVSELAARENPAYQIHSWETVRDYMGRLKTLCKPPDCSAAISERRCDEFVALYEEARFSPATFDTAKWDLGAGACEIGRERVTVVVAVAVAAAAGDMEARGLQSARGASAKSNDARCLSRGDRASSSKIDVFEMEQMAGELDGRLEKTESRSDLMEAMQVRQAMLERQDSQGKIKEEGSLPDHVLSAASQCSEFFKAPAVDLLESLRAKYDPTGKGAKLQPQLHSDQALLQRESLKFDPLILKTLEKLWQVIDTNRNGVLDQDEYHEFHSKLALVLVPTASIRQSQIFFEQDWNRDTDGGRLRVTKKVFGESMFELADRWTDSISAVDYIRFLHGTFQALSELDPTGRRVYRSDASIREHMRTLAPLSSLHAKTLSAARDKAAAFERARARALREGRELTWEDFEALYVAHKDKYANPKQGGPAGAQLYAKRALARSSTGLAEERIRKALESAARRGSARTDSRQSLRRSASTSGSFKGTRTRQGSQVAAGGGNDDDEDEKRRRASRALEGNRFYPPPASWWARHARRKHSADAAARASALNGNTRLAFSPEGQDFVGILLFDARDPRRLYHLIISTQRMSVEDSAVLEIRHALRRAELDGHERLLVSSPCEDRLCAEARSAGFSHAVSQADWVNFCTRVDELTTGSTKLWMDRFEFAGFASAYNKQAGGVCCNFLFDAEEMSAKLNYVTARPQLGLGCPYLQAQVAKFVAHKLRVEFGNGAPAPTANTSGCPSMLRSTSSRLLLETLDKGYVPDGDDQRLQSQVRQRSAQGGLGGPSIVAASQSEVDTLSSSSPGPRTLQRTESSLDGFSATSEVQQEAARFGLHKRHTLGSLNEKERKVRQEVLSQRQRHRIAAVEHRYRRKNEVPSLQTFLESQYGVRYPDGAANGKMSATPGLTPGLTPGFTPGLTPGLGGGFGDLGGDGGLGGGGGDGGGDGGDDGRLSGSIAREEGAPLETAEINEAFDVLPLIGEIIAQVIAASGVGGDDMAEAEAPDEAGAKMVELRDKLARAESMLDSIPGGELSRKMQKRKMEELDKILSKKRSFLQTFSS</sequence>
<dbReference type="InterPro" id="IPR011425">
    <property type="entry name" value="Med9"/>
</dbReference>
<feature type="compositionally biased region" description="Low complexity" evidence="8">
    <location>
        <begin position="60"/>
        <end position="74"/>
    </location>
</feature>
<evidence type="ECO:0000256" key="9">
    <source>
        <dbReference type="SAM" id="Phobius"/>
    </source>
</evidence>
<keyword evidence="3" id="KW-0106">Calcium</keyword>
<evidence type="ECO:0000313" key="12">
    <source>
        <dbReference type="Proteomes" id="UP000241890"/>
    </source>
</evidence>
<dbReference type="SUPFAM" id="SSF47473">
    <property type="entry name" value="EF-hand"/>
    <property type="match status" value="1"/>
</dbReference>
<keyword evidence="9" id="KW-0472">Membrane</keyword>
<feature type="region of interest" description="Disordered" evidence="8">
    <location>
        <begin position="1"/>
        <end position="95"/>
    </location>
</feature>
<feature type="compositionally biased region" description="Polar residues" evidence="8">
    <location>
        <begin position="837"/>
        <end position="856"/>
    </location>
</feature>
<evidence type="ECO:0000256" key="5">
    <source>
        <dbReference type="ARBA" id="ARBA00023159"/>
    </source>
</evidence>
<feature type="region of interest" description="Disordered" evidence="8">
    <location>
        <begin position="820"/>
        <end position="881"/>
    </location>
</feature>
<comment type="caution">
    <text evidence="11">The sequence shown here is derived from an EMBL/GenBank/DDBJ whole genome shotgun (WGS) entry which is preliminary data.</text>
</comment>
<evidence type="ECO:0000259" key="10">
    <source>
        <dbReference type="PROSITE" id="PS50222"/>
    </source>
</evidence>
<evidence type="ECO:0000256" key="8">
    <source>
        <dbReference type="SAM" id="MobiDB-lite"/>
    </source>
</evidence>
<feature type="region of interest" description="Disordered" evidence="8">
    <location>
        <begin position="1284"/>
        <end position="1315"/>
    </location>
</feature>
<keyword evidence="9" id="KW-0812">Transmembrane</keyword>
<protein>
    <recommendedName>
        <fullName evidence="10">EF-hand domain-containing protein</fullName>
    </recommendedName>
</protein>
<name>A0A2R5G519_9STRA</name>
<dbReference type="PROSITE" id="PS00018">
    <property type="entry name" value="EF_HAND_1"/>
    <property type="match status" value="1"/>
</dbReference>
<dbReference type="InParanoid" id="A0A2R5G519"/>
<dbReference type="EMBL" id="BEYU01000014">
    <property type="protein sequence ID" value="GBG25645.1"/>
    <property type="molecule type" value="Genomic_DNA"/>
</dbReference>
<feature type="domain" description="EF-hand" evidence="10">
    <location>
        <begin position="609"/>
        <end position="644"/>
    </location>
</feature>
<evidence type="ECO:0000256" key="7">
    <source>
        <dbReference type="ARBA" id="ARBA00023242"/>
    </source>
</evidence>
<dbReference type="InterPro" id="IPR011992">
    <property type="entry name" value="EF-hand-dom_pair"/>
</dbReference>
<keyword evidence="12" id="KW-1185">Reference proteome</keyword>
<feature type="compositionally biased region" description="Gly residues" evidence="8">
    <location>
        <begin position="1284"/>
        <end position="1305"/>
    </location>
</feature>
<dbReference type="GO" id="GO:0003712">
    <property type="term" value="F:transcription coregulator activity"/>
    <property type="evidence" value="ECO:0007669"/>
    <property type="project" value="InterPro"/>
</dbReference>
<keyword evidence="4" id="KW-0805">Transcription regulation</keyword>
<organism evidence="11 12">
    <name type="scientific">Hondaea fermentalgiana</name>
    <dbReference type="NCBI Taxonomy" id="2315210"/>
    <lineage>
        <taxon>Eukaryota</taxon>
        <taxon>Sar</taxon>
        <taxon>Stramenopiles</taxon>
        <taxon>Bigyra</taxon>
        <taxon>Labyrinthulomycetes</taxon>
        <taxon>Thraustochytrida</taxon>
        <taxon>Thraustochytriidae</taxon>
        <taxon>Hondaea</taxon>
    </lineage>
</organism>
<dbReference type="OrthoDB" id="199568at2759"/>
<feature type="transmembrane region" description="Helical" evidence="9">
    <location>
        <begin position="239"/>
        <end position="258"/>
    </location>
</feature>
<comment type="similarity">
    <text evidence="2">Belongs to the Mediator complex subunit 9 family.</text>
</comment>
<reference evidence="11 12" key="1">
    <citation type="submission" date="2017-12" db="EMBL/GenBank/DDBJ databases">
        <title>Sequencing, de novo assembly and annotation of complete genome of a new Thraustochytrid species, strain FCC1311.</title>
        <authorList>
            <person name="Sedici K."/>
            <person name="Godart F."/>
            <person name="Aiese Cigliano R."/>
            <person name="Sanseverino W."/>
            <person name="Barakat M."/>
            <person name="Ortet P."/>
            <person name="Marechal E."/>
            <person name="Cagnac O."/>
            <person name="Amato A."/>
        </authorList>
    </citation>
    <scope>NUCLEOTIDE SEQUENCE [LARGE SCALE GENOMIC DNA]</scope>
</reference>
<feature type="compositionally biased region" description="Polar residues" evidence="8">
    <location>
        <begin position="1150"/>
        <end position="1184"/>
    </location>
</feature>
<feature type="compositionally biased region" description="Low complexity" evidence="8">
    <location>
        <begin position="17"/>
        <end position="33"/>
    </location>
</feature>
<keyword evidence="6" id="KW-0804">Transcription</keyword>
<keyword evidence="7" id="KW-0539">Nucleus</keyword>
<evidence type="ECO:0000256" key="6">
    <source>
        <dbReference type="ARBA" id="ARBA00023163"/>
    </source>
</evidence>
<gene>
    <name evidence="11" type="ORF">FCC1311_018642</name>
</gene>
<feature type="transmembrane region" description="Helical" evidence="9">
    <location>
        <begin position="174"/>
        <end position="195"/>
    </location>
</feature>
<dbReference type="GO" id="GO:0016592">
    <property type="term" value="C:mediator complex"/>
    <property type="evidence" value="ECO:0007669"/>
    <property type="project" value="InterPro"/>
</dbReference>
<accession>A0A2R5G519</accession>
<proteinExistence type="inferred from homology"/>
<feature type="compositionally biased region" description="Basic and acidic residues" evidence="8">
    <location>
        <begin position="820"/>
        <end position="834"/>
    </location>
</feature>
<keyword evidence="9" id="KW-1133">Transmembrane helix</keyword>
<dbReference type="GO" id="GO:0005509">
    <property type="term" value="F:calcium ion binding"/>
    <property type="evidence" value="ECO:0007669"/>
    <property type="project" value="InterPro"/>
</dbReference>
<feature type="compositionally biased region" description="Polar residues" evidence="8">
    <location>
        <begin position="1130"/>
        <end position="1139"/>
    </location>
</feature>
<evidence type="ECO:0000256" key="3">
    <source>
        <dbReference type="ARBA" id="ARBA00022837"/>
    </source>
</evidence>
<evidence type="ECO:0000256" key="4">
    <source>
        <dbReference type="ARBA" id="ARBA00023015"/>
    </source>
</evidence>
<dbReference type="InterPro" id="IPR002048">
    <property type="entry name" value="EF_hand_dom"/>
</dbReference>
<evidence type="ECO:0000313" key="11">
    <source>
        <dbReference type="EMBL" id="GBG25645.1"/>
    </source>
</evidence>
<evidence type="ECO:0000256" key="2">
    <source>
        <dbReference type="ARBA" id="ARBA00008089"/>
    </source>
</evidence>
<keyword evidence="5" id="KW-0010">Activator</keyword>
<dbReference type="GO" id="GO:0006357">
    <property type="term" value="P:regulation of transcription by RNA polymerase II"/>
    <property type="evidence" value="ECO:0007669"/>
    <property type="project" value="InterPro"/>
</dbReference>
<evidence type="ECO:0000256" key="1">
    <source>
        <dbReference type="ARBA" id="ARBA00004123"/>
    </source>
</evidence>
<dbReference type="InterPro" id="IPR018247">
    <property type="entry name" value="EF_Hand_1_Ca_BS"/>
</dbReference>
<dbReference type="PROSITE" id="PS50222">
    <property type="entry name" value="EF_HAND_2"/>
    <property type="match status" value="1"/>
</dbReference>
<dbReference type="Proteomes" id="UP000241890">
    <property type="component" value="Unassembled WGS sequence"/>
</dbReference>